<proteinExistence type="predicted"/>
<dbReference type="RefSeq" id="WP_283406281.1">
    <property type="nucleotide sequence ID" value="NZ_FXUI01000006.1"/>
</dbReference>
<name>A0ABY1QI71_9SPHN</name>
<sequence length="123" mass="14175">MVPRFDRTVCSLIDVLVGEVNPEADPFQRRQVAHYVLATVAAMPDHFRLGFRILGMIFELAAIPLCGHRFSSLWPDDQRAYVERWRRSRVSVQRAMIAFYTAFATHGLYQYVQTARSCRPLAT</sequence>
<evidence type="ECO:0000313" key="2">
    <source>
        <dbReference type="Proteomes" id="UP001157910"/>
    </source>
</evidence>
<evidence type="ECO:0000313" key="1">
    <source>
        <dbReference type="EMBL" id="SMP71638.1"/>
    </source>
</evidence>
<keyword evidence="2" id="KW-1185">Reference proteome</keyword>
<dbReference type="EMBL" id="FXUI01000006">
    <property type="protein sequence ID" value="SMP71638.1"/>
    <property type="molecule type" value="Genomic_DNA"/>
</dbReference>
<reference evidence="1 2" key="1">
    <citation type="submission" date="2017-05" db="EMBL/GenBank/DDBJ databases">
        <authorList>
            <person name="Varghese N."/>
            <person name="Submissions S."/>
        </authorList>
    </citation>
    <scope>NUCLEOTIDE SEQUENCE [LARGE SCALE GENOMIC DNA]</scope>
    <source>
        <strain evidence="1 2">SM16</strain>
    </source>
</reference>
<protein>
    <submittedName>
        <fullName evidence="1">Uncharacterized protein</fullName>
    </submittedName>
</protein>
<accession>A0ABY1QI71</accession>
<organism evidence="1 2">
    <name type="scientific">Novosphingobium panipatense</name>
    <dbReference type="NCBI Taxonomy" id="428991"/>
    <lineage>
        <taxon>Bacteria</taxon>
        <taxon>Pseudomonadati</taxon>
        <taxon>Pseudomonadota</taxon>
        <taxon>Alphaproteobacteria</taxon>
        <taxon>Sphingomonadales</taxon>
        <taxon>Sphingomonadaceae</taxon>
        <taxon>Novosphingobium</taxon>
    </lineage>
</organism>
<dbReference type="Proteomes" id="UP001157910">
    <property type="component" value="Unassembled WGS sequence"/>
</dbReference>
<gene>
    <name evidence="1" type="ORF">SAMN06296065_10649</name>
</gene>
<comment type="caution">
    <text evidence="1">The sequence shown here is derived from an EMBL/GenBank/DDBJ whole genome shotgun (WGS) entry which is preliminary data.</text>
</comment>